<dbReference type="InterPro" id="IPR000073">
    <property type="entry name" value="AB_hydrolase_1"/>
</dbReference>
<evidence type="ECO:0000313" key="2">
    <source>
        <dbReference type="EMBL" id="TRM59053.1"/>
    </source>
</evidence>
<gene>
    <name evidence="2" type="ORF">BD626DRAFT_409771</name>
</gene>
<proteinExistence type="predicted"/>
<dbReference type="Proteomes" id="UP000320762">
    <property type="component" value="Unassembled WGS sequence"/>
</dbReference>
<dbReference type="PRINTS" id="PR00111">
    <property type="entry name" value="ABHYDROLASE"/>
</dbReference>
<dbReference type="AlphaFoldDB" id="A0A550C2M3"/>
<keyword evidence="2" id="KW-0378">Hydrolase</keyword>
<feature type="domain" description="AB hydrolase-1" evidence="1">
    <location>
        <begin position="58"/>
        <end position="176"/>
    </location>
</feature>
<name>A0A550C2M3_9AGAR</name>
<dbReference type="Gene3D" id="3.40.50.1820">
    <property type="entry name" value="alpha/beta hydrolase"/>
    <property type="match status" value="1"/>
</dbReference>
<comment type="caution">
    <text evidence="2">The sequence shown here is derived from an EMBL/GenBank/DDBJ whole genome shotgun (WGS) entry which is preliminary data.</text>
</comment>
<dbReference type="EMBL" id="VDMD01000031">
    <property type="protein sequence ID" value="TRM59053.1"/>
    <property type="molecule type" value="Genomic_DNA"/>
</dbReference>
<accession>A0A550C2M3</accession>
<keyword evidence="3" id="KW-1185">Reference proteome</keyword>
<dbReference type="GO" id="GO:0016787">
    <property type="term" value="F:hydrolase activity"/>
    <property type="evidence" value="ECO:0007669"/>
    <property type="project" value="UniProtKB-KW"/>
</dbReference>
<reference evidence="2 3" key="1">
    <citation type="journal article" date="2019" name="New Phytol.">
        <title>Comparative genomics reveals unique wood-decay strategies and fruiting body development in the Schizophyllaceae.</title>
        <authorList>
            <person name="Almasi E."/>
            <person name="Sahu N."/>
            <person name="Krizsan K."/>
            <person name="Balint B."/>
            <person name="Kovacs G.M."/>
            <person name="Kiss B."/>
            <person name="Cseklye J."/>
            <person name="Drula E."/>
            <person name="Henrissat B."/>
            <person name="Nagy I."/>
            <person name="Chovatia M."/>
            <person name="Adam C."/>
            <person name="LaButti K."/>
            <person name="Lipzen A."/>
            <person name="Riley R."/>
            <person name="Grigoriev I.V."/>
            <person name="Nagy L.G."/>
        </authorList>
    </citation>
    <scope>NUCLEOTIDE SEQUENCE [LARGE SCALE GENOMIC DNA]</scope>
    <source>
        <strain evidence="2 3">NL-1724</strain>
    </source>
</reference>
<organism evidence="2 3">
    <name type="scientific">Schizophyllum amplum</name>
    <dbReference type="NCBI Taxonomy" id="97359"/>
    <lineage>
        <taxon>Eukaryota</taxon>
        <taxon>Fungi</taxon>
        <taxon>Dikarya</taxon>
        <taxon>Basidiomycota</taxon>
        <taxon>Agaricomycotina</taxon>
        <taxon>Agaricomycetes</taxon>
        <taxon>Agaricomycetidae</taxon>
        <taxon>Agaricales</taxon>
        <taxon>Schizophyllaceae</taxon>
        <taxon>Schizophyllum</taxon>
    </lineage>
</organism>
<sequence>MGDQKPPTIFSEATCIRRDLCPVTKIRHQESNPIESHSIYFEVHGDGDALARGETHKLVFIMGLNSSSFAWKPQVEYFTSTPELRAKYTVLIFDNRGVGNSGYPMGPYTTSGMAADVVALLDYLDWKKERDLNIIGVSLGGMISLELATLIPERISSLLLTVTTPGNRHWWQNMAPWVGMKTLARLTFTTPEKRPPIAMDMLFPQAWLNERDPDDPKGRTNREVQIEDLLFRISNTRPQQLMGHISQMIAALSHYVDDSRLAAIGKNIGAKEKGWIGVVCGDEDHLVLKSNSLRIVAGLRSSGDNDIAEYEEWPVTAHGIHVQRRKRFCALIERGVAEGLARRG</sequence>
<evidence type="ECO:0000313" key="3">
    <source>
        <dbReference type="Proteomes" id="UP000320762"/>
    </source>
</evidence>
<dbReference type="PANTHER" id="PTHR43433:SF5">
    <property type="entry name" value="AB HYDROLASE-1 DOMAIN-CONTAINING PROTEIN"/>
    <property type="match status" value="1"/>
</dbReference>
<dbReference type="InterPro" id="IPR050471">
    <property type="entry name" value="AB_hydrolase"/>
</dbReference>
<dbReference type="InterPro" id="IPR029058">
    <property type="entry name" value="AB_hydrolase_fold"/>
</dbReference>
<dbReference type="SUPFAM" id="SSF53474">
    <property type="entry name" value="alpha/beta-Hydrolases"/>
    <property type="match status" value="1"/>
</dbReference>
<dbReference type="OrthoDB" id="19657at2759"/>
<evidence type="ECO:0000259" key="1">
    <source>
        <dbReference type="Pfam" id="PF00561"/>
    </source>
</evidence>
<dbReference type="STRING" id="97359.A0A550C2M3"/>
<protein>
    <submittedName>
        <fullName evidence="2">Alpha/Beta hydrolase protein</fullName>
    </submittedName>
</protein>
<dbReference type="Pfam" id="PF00561">
    <property type="entry name" value="Abhydrolase_1"/>
    <property type="match status" value="1"/>
</dbReference>
<dbReference type="PANTHER" id="PTHR43433">
    <property type="entry name" value="HYDROLASE, ALPHA/BETA FOLD FAMILY PROTEIN"/>
    <property type="match status" value="1"/>
</dbReference>